<evidence type="ECO:0000259" key="1">
    <source>
        <dbReference type="Pfam" id="PF01636"/>
    </source>
</evidence>
<dbReference type="OrthoDB" id="2906425at2759"/>
<proteinExistence type="predicted"/>
<keyword evidence="3" id="KW-1185">Reference proteome</keyword>
<sequence>MPPPRNLGAFQLVFTAMARFPSEARLARQRMEYGKEQVAEVTQVLSAVTEPNVAILCESLGLQLLAFDFLPEGHPGCTFGDHEGCTARPFNVNPNWALSVNQHGITRPLILQVSNPHAWRKSRNTESKVAAMRFLKGEGIPLIPEVLGWSSDTQTSHLGAEYILMERVPGVELQSVWESASEEERQAYVKQIAEWLHAVGSLSCPGGRLEQVSGFRVQRDGIATGVEWAVNGPPLPLRDGFAEFALGALDDVVARIQEDSASGWEVDRQDMLPGLAEARAFILHYKAKYEATPAAMLDSCADFGVCHGDLHPGNVMCDPDTGRLTGIIDWENVSWGPREPDLCVPWLGTGKGNHEREIICNLLAELRFLHFFTVTWWGHCITMEKKLQAHADEARNCAADARKALDSFLALSRPLLERTTT</sequence>
<reference evidence="2 3" key="1">
    <citation type="submission" date="2016-02" db="EMBL/GenBank/DDBJ databases">
        <title>Genome analysis of coral dinoflagellate symbionts highlights evolutionary adaptations to a symbiotic lifestyle.</title>
        <authorList>
            <person name="Aranda M."/>
            <person name="Li Y."/>
            <person name="Liew Y.J."/>
            <person name="Baumgarten S."/>
            <person name="Simakov O."/>
            <person name="Wilson M."/>
            <person name="Piel J."/>
            <person name="Ashoor H."/>
            <person name="Bougouffa S."/>
            <person name="Bajic V.B."/>
            <person name="Ryu T."/>
            <person name="Ravasi T."/>
            <person name="Bayer T."/>
            <person name="Micklem G."/>
            <person name="Kim H."/>
            <person name="Bhak J."/>
            <person name="Lajeunesse T.C."/>
            <person name="Voolstra C.R."/>
        </authorList>
    </citation>
    <scope>NUCLEOTIDE SEQUENCE [LARGE SCALE GENOMIC DNA]</scope>
    <source>
        <strain evidence="2 3">CCMP2467</strain>
    </source>
</reference>
<dbReference type="AlphaFoldDB" id="A0A1Q9DW63"/>
<dbReference type="PANTHER" id="PTHR21310">
    <property type="entry name" value="AMINOGLYCOSIDE PHOSPHOTRANSFERASE-RELATED-RELATED"/>
    <property type="match status" value="1"/>
</dbReference>
<dbReference type="InterPro" id="IPR011009">
    <property type="entry name" value="Kinase-like_dom_sf"/>
</dbReference>
<protein>
    <submittedName>
        <fullName evidence="2">Aminoglycoside 3'-phosphotransferase</fullName>
    </submittedName>
</protein>
<dbReference type="InterPro" id="IPR002575">
    <property type="entry name" value="Aminoglycoside_PTrfase"/>
</dbReference>
<organism evidence="2 3">
    <name type="scientific">Symbiodinium microadriaticum</name>
    <name type="common">Dinoflagellate</name>
    <name type="synonym">Zooxanthella microadriatica</name>
    <dbReference type="NCBI Taxonomy" id="2951"/>
    <lineage>
        <taxon>Eukaryota</taxon>
        <taxon>Sar</taxon>
        <taxon>Alveolata</taxon>
        <taxon>Dinophyceae</taxon>
        <taxon>Suessiales</taxon>
        <taxon>Symbiodiniaceae</taxon>
        <taxon>Symbiodinium</taxon>
    </lineage>
</organism>
<dbReference type="EMBL" id="LSRX01000362">
    <property type="protein sequence ID" value="OLP99423.1"/>
    <property type="molecule type" value="Genomic_DNA"/>
</dbReference>
<dbReference type="Gene3D" id="3.90.1200.10">
    <property type="match status" value="1"/>
</dbReference>
<dbReference type="Pfam" id="PF01636">
    <property type="entry name" value="APH"/>
    <property type="match status" value="1"/>
</dbReference>
<gene>
    <name evidence="2" type="primary">aph</name>
    <name evidence="2" type="ORF">AK812_SmicGene18008</name>
</gene>
<accession>A0A1Q9DW63</accession>
<feature type="domain" description="Aminoglycoside phosphotransferase" evidence="1">
    <location>
        <begin position="93"/>
        <end position="343"/>
    </location>
</feature>
<evidence type="ECO:0000313" key="2">
    <source>
        <dbReference type="EMBL" id="OLP99423.1"/>
    </source>
</evidence>
<name>A0A1Q9DW63_SYMMI</name>
<evidence type="ECO:0000313" key="3">
    <source>
        <dbReference type="Proteomes" id="UP000186817"/>
    </source>
</evidence>
<dbReference type="GO" id="GO:0016740">
    <property type="term" value="F:transferase activity"/>
    <property type="evidence" value="ECO:0007669"/>
    <property type="project" value="UniProtKB-KW"/>
</dbReference>
<comment type="caution">
    <text evidence="2">The sequence shown here is derived from an EMBL/GenBank/DDBJ whole genome shotgun (WGS) entry which is preliminary data.</text>
</comment>
<dbReference type="Proteomes" id="UP000186817">
    <property type="component" value="Unassembled WGS sequence"/>
</dbReference>
<dbReference type="InterPro" id="IPR051678">
    <property type="entry name" value="AGP_Transferase"/>
</dbReference>
<keyword evidence="2" id="KW-0808">Transferase</keyword>
<dbReference type="PANTHER" id="PTHR21310:SF15">
    <property type="entry name" value="AMINOGLYCOSIDE PHOSPHOTRANSFERASE DOMAIN-CONTAINING PROTEIN"/>
    <property type="match status" value="1"/>
</dbReference>
<dbReference type="SUPFAM" id="SSF56112">
    <property type="entry name" value="Protein kinase-like (PK-like)"/>
    <property type="match status" value="1"/>
</dbReference>